<feature type="domain" description="DUF4296" evidence="1">
    <location>
        <begin position="5"/>
        <end position="86"/>
    </location>
</feature>
<evidence type="ECO:0000259" key="1">
    <source>
        <dbReference type="Pfam" id="PF14129"/>
    </source>
</evidence>
<reference evidence="2 3" key="1">
    <citation type="submission" date="2020-08" db="EMBL/GenBank/DDBJ databases">
        <title>Description of novel Flavobacterium F-400 isolate.</title>
        <authorList>
            <person name="Saticioglu I."/>
            <person name="Duman M."/>
            <person name="Altun S."/>
        </authorList>
    </citation>
    <scope>NUCLEOTIDE SEQUENCE [LARGE SCALE GENOMIC DNA]</scope>
    <source>
        <strain evidence="2 3">F-400</strain>
    </source>
</reference>
<evidence type="ECO:0000313" key="2">
    <source>
        <dbReference type="EMBL" id="MBC5862243.1"/>
    </source>
</evidence>
<gene>
    <name evidence="2" type="ORF">H8R26_02300</name>
</gene>
<dbReference type="InterPro" id="IPR025381">
    <property type="entry name" value="DUF4296"/>
</dbReference>
<protein>
    <submittedName>
        <fullName evidence="2">DUF4296 domain-containing protein</fullName>
    </submittedName>
</protein>
<dbReference type="Proteomes" id="UP000621670">
    <property type="component" value="Unassembled WGS sequence"/>
</dbReference>
<evidence type="ECO:0000313" key="3">
    <source>
        <dbReference type="Proteomes" id="UP000621670"/>
    </source>
</evidence>
<proteinExistence type="predicted"/>
<keyword evidence="3" id="KW-1185">Reference proteome</keyword>
<name>A0ABR7JCL6_9FLAO</name>
<sequence>MLQEPKKPINKEVMADIMYDLAILEAIKFQNPVSLDTLKINSRDFIFKKYKVDSLQFVENNAYYAANYEEYKLMFDQVTTRLEQKLKATDVLIANKQKKIRAEKLKKLRAKKKVDSTAVKP</sequence>
<comment type="caution">
    <text evidence="2">The sequence shown here is derived from an EMBL/GenBank/DDBJ whole genome shotgun (WGS) entry which is preliminary data.</text>
</comment>
<organism evidence="2 3">
    <name type="scientific">Flavobacterium turcicum</name>
    <dbReference type="NCBI Taxonomy" id="2764718"/>
    <lineage>
        <taxon>Bacteria</taxon>
        <taxon>Pseudomonadati</taxon>
        <taxon>Bacteroidota</taxon>
        <taxon>Flavobacteriia</taxon>
        <taxon>Flavobacteriales</taxon>
        <taxon>Flavobacteriaceae</taxon>
        <taxon>Flavobacterium</taxon>
    </lineage>
</organism>
<dbReference type="EMBL" id="JACRUM010000001">
    <property type="protein sequence ID" value="MBC5862243.1"/>
    <property type="molecule type" value="Genomic_DNA"/>
</dbReference>
<accession>A0ABR7JCL6</accession>
<dbReference type="Pfam" id="PF14129">
    <property type="entry name" value="DUF4296"/>
    <property type="match status" value="1"/>
</dbReference>